<protein>
    <submittedName>
        <fullName evidence="1">Uncharacterized protein</fullName>
    </submittedName>
</protein>
<dbReference type="HOGENOM" id="CLU_204677_0_0_5"/>
<evidence type="ECO:0000313" key="2">
    <source>
        <dbReference type="Proteomes" id="UP000018851"/>
    </source>
</evidence>
<dbReference type="PATRIC" id="fig|1123269.5.peg.5694"/>
<dbReference type="RefSeq" id="WP_025295464.1">
    <property type="nucleotide sequence ID" value="NZ_CP006644.1"/>
</dbReference>
<name>W0AHI5_9SPHN</name>
<dbReference type="STRING" id="1123269.NX02_29025"/>
<evidence type="ECO:0000313" key="1">
    <source>
        <dbReference type="EMBL" id="AHE57374.1"/>
    </source>
</evidence>
<dbReference type="EMBL" id="CP006644">
    <property type="protein sequence ID" value="AHE57374.1"/>
    <property type="molecule type" value="Genomic_DNA"/>
</dbReference>
<reference evidence="1 2" key="1">
    <citation type="submission" date="2013-07" db="EMBL/GenBank/DDBJ databases">
        <title>Completed genome of Sphingomonas sanxanigenens NX02.</title>
        <authorList>
            <person name="Ma T."/>
            <person name="Huang H."/>
            <person name="Wu M."/>
            <person name="Li X."/>
            <person name="Li G."/>
        </authorList>
    </citation>
    <scope>NUCLEOTIDE SEQUENCE [LARGE SCALE GENOMIC DNA]</scope>
    <source>
        <strain evidence="1 2">NX02</strain>
    </source>
</reference>
<dbReference type="KEGG" id="ssan:NX02_29025"/>
<dbReference type="AlphaFoldDB" id="W0AHI5"/>
<sequence>MLRRIMGAMVGGAIDRNDGKGGLKGAVIGAVAARAVSRAGPAGLAAVGAAVAGKMLWDRRKKRKAAEVAARGPETR</sequence>
<organism evidence="1 2">
    <name type="scientific">Sphingomonas sanxanigenens DSM 19645 = NX02</name>
    <dbReference type="NCBI Taxonomy" id="1123269"/>
    <lineage>
        <taxon>Bacteria</taxon>
        <taxon>Pseudomonadati</taxon>
        <taxon>Pseudomonadota</taxon>
        <taxon>Alphaproteobacteria</taxon>
        <taxon>Sphingomonadales</taxon>
        <taxon>Sphingomonadaceae</taxon>
        <taxon>Sphingomonas</taxon>
    </lineage>
</organism>
<proteinExistence type="predicted"/>
<keyword evidence="2" id="KW-1185">Reference proteome</keyword>
<dbReference type="Proteomes" id="UP000018851">
    <property type="component" value="Chromosome"/>
</dbReference>
<accession>W0AHI5</accession>
<gene>
    <name evidence="1" type="ORF">NX02_29025</name>
</gene>